<feature type="region of interest" description="Disordered" evidence="1">
    <location>
        <begin position="133"/>
        <end position="174"/>
    </location>
</feature>
<reference evidence="2 3" key="1">
    <citation type="submission" date="2019-09" db="EMBL/GenBank/DDBJ databases">
        <title>Genome sequence of Roseospira marina, one of the more divergent members of the non-sulfur purple photosynthetic bacterial family, the Rhodospirillaceae.</title>
        <authorList>
            <person name="Meyer T."/>
            <person name="Kyndt J."/>
        </authorList>
    </citation>
    <scope>NUCLEOTIDE SEQUENCE [LARGE SCALE GENOMIC DNA]</scope>
    <source>
        <strain evidence="2 3">DSM 15113</strain>
    </source>
</reference>
<organism evidence="2 3">
    <name type="scientific">Roseospira marina</name>
    <dbReference type="NCBI Taxonomy" id="140057"/>
    <lineage>
        <taxon>Bacteria</taxon>
        <taxon>Pseudomonadati</taxon>
        <taxon>Pseudomonadota</taxon>
        <taxon>Alphaproteobacteria</taxon>
        <taxon>Rhodospirillales</taxon>
        <taxon>Rhodospirillaceae</taxon>
        <taxon>Roseospira</taxon>
    </lineage>
</organism>
<evidence type="ECO:0000313" key="2">
    <source>
        <dbReference type="EMBL" id="KAA5607254.1"/>
    </source>
</evidence>
<feature type="compositionally biased region" description="Acidic residues" evidence="1">
    <location>
        <begin position="246"/>
        <end position="256"/>
    </location>
</feature>
<dbReference type="SUPFAM" id="SSF53850">
    <property type="entry name" value="Periplasmic binding protein-like II"/>
    <property type="match status" value="1"/>
</dbReference>
<feature type="region of interest" description="Disordered" evidence="1">
    <location>
        <begin position="83"/>
        <end position="113"/>
    </location>
</feature>
<accession>A0A5M6IGA8</accession>
<keyword evidence="3" id="KW-1185">Reference proteome</keyword>
<evidence type="ECO:0000256" key="1">
    <source>
        <dbReference type="SAM" id="MobiDB-lite"/>
    </source>
</evidence>
<dbReference type="OrthoDB" id="8587856at2"/>
<protein>
    <submittedName>
        <fullName evidence="2">Uncharacterized protein</fullName>
    </submittedName>
</protein>
<feature type="compositionally biased region" description="Low complexity" evidence="1">
    <location>
        <begin position="257"/>
        <end position="277"/>
    </location>
</feature>
<sequence length="503" mass="52481">MVSNPNGRVAHPRKEVRYSDVRTRSVRWAAWGLWAAVLVLGAPALASTDDPGSDVDATADERPAVTLCTAPWPPFVVALPLPEPPAPPVPPGAKPDPANLGFGQPSQTDAGDTAIPAEVDPAAEQVEVADADGAGAGDAQDPPPVPDRPTASDAGELPHEVAGPASDVEVLPPEAPWSKSMARIAVANAFDRQRAEASVVPPRPDSSDDGPTTTRRVDLDPLEAEVASAPPMDETSGEARAANPDTPDDGTSDDEAATSTDDGLPDPIAPAAGAPLAGLDGIQTPAARALLPQGLAGGPMTEVVQAACEAGGLRCRVSLVPWIRPRGQLDVGPCDAIFPVEDAPSTRGFMTVSRPVVDSRLAFFTLDTSIDEVGDLTEFVIMARGPSEAAQHAAEAVSHLDKSAVVLGPDLDSLIRRLIGLQPTDRIALYGNYHVVTQAMRRFGSRVPALGVVPDRNQVLRVGFARDRVPGPVIEAFDAGLKRLHDTRRLQTILDAGNIAPIN</sequence>
<name>A0A5M6IGA8_9PROT</name>
<feature type="compositionally biased region" description="Pro residues" evidence="1">
    <location>
        <begin position="83"/>
        <end position="94"/>
    </location>
</feature>
<gene>
    <name evidence="2" type="ORF">F1188_00330</name>
</gene>
<dbReference type="RefSeq" id="WP_150060392.1">
    <property type="nucleotide sequence ID" value="NZ_JACHII010000001.1"/>
</dbReference>
<evidence type="ECO:0000313" key="3">
    <source>
        <dbReference type="Proteomes" id="UP000324065"/>
    </source>
</evidence>
<dbReference type="EMBL" id="VWPJ01000001">
    <property type="protein sequence ID" value="KAA5607254.1"/>
    <property type="molecule type" value="Genomic_DNA"/>
</dbReference>
<feature type="region of interest" description="Disordered" evidence="1">
    <location>
        <begin position="194"/>
        <end position="277"/>
    </location>
</feature>
<proteinExistence type="predicted"/>
<dbReference type="AlphaFoldDB" id="A0A5M6IGA8"/>
<dbReference type="Proteomes" id="UP000324065">
    <property type="component" value="Unassembled WGS sequence"/>
</dbReference>
<comment type="caution">
    <text evidence="2">The sequence shown here is derived from an EMBL/GenBank/DDBJ whole genome shotgun (WGS) entry which is preliminary data.</text>
</comment>